<organism evidence="1 2">
    <name type="scientific">Streptomyces arboris</name>
    <dbReference type="NCBI Taxonomy" id="2600619"/>
    <lineage>
        <taxon>Bacteria</taxon>
        <taxon>Bacillati</taxon>
        <taxon>Actinomycetota</taxon>
        <taxon>Actinomycetes</taxon>
        <taxon>Kitasatosporales</taxon>
        <taxon>Streptomycetaceae</taxon>
        <taxon>Streptomyces</taxon>
    </lineage>
</organism>
<gene>
    <name evidence="1" type="ORF">F5983_30930</name>
</gene>
<keyword evidence="2" id="KW-1185">Reference proteome</keyword>
<accession>A0A5N5EIH1</accession>
<comment type="caution">
    <text evidence="1">The sequence shown here is derived from an EMBL/GenBank/DDBJ whole genome shotgun (WGS) entry which is preliminary data.</text>
</comment>
<reference evidence="1 2" key="1">
    <citation type="submission" date="2019-09" db="EMBL/GenBank/DDBJ databases">
        <authorList>
            <person name="Liu P."/>
        </authorList>
    </citation>
    <scope>NUCLEOTIDE SEQUENCE [LARGE SCALE GENOMIC DNA]</scope>
    <source>
        <strain evidence="1 2">TRM68085</strain>
    </source>
</reference>
<dbReference type="Proteomes" id="UP000326907">
    <property type="component" value="Unassembled WGS sequence"/>
</dbReference>
<evidence type="ECO:0000313" key="1">
    <source>
        <dbReference type="EMBL" id="KAB2588680.1"/>
    </source>
</evidence>
<dbReference type="AlphaFoldDB" id="A0A5N5EIH1"/>
<dbReference type="EMBL" id="VYUA01000043">
    <property type="protein sequence ID" value="KAB2588680.1"/>
    <property type="molecule type" value="Genomic_DNA"/>
</dbReference>
<proteinExistence type="predicted"/>
<sequence length="66" mass="7369">MTNYLVGTIRTSLTPSSARLMWAYSPTAVVLYRAAGMWWRLLCIRVTCPFLGMAGGRYLTPEVPAE</sequence>
<protein>
    <submittedName>
        <fullName evidence="1">Uncharacterized protein</fullName>
    </submittedName>
</protein>
<name>A0A5N5EIH1_9ACTN</name>
<dbReference type="RefSeq" id="WP_151513223.1">
    <property type="nucleotide sequence ID" value="NZ_JBMVCA010000044.1"/>
</dbReference>
<evidence type="ECO:0000313" key="2">
    <source>
        <dbReference type="Proteomes" id="UP000326907"/>
    </source>
</evidence>